<dbReference type="CDD" id="cd23763">
    <property type="entry name" value="ASKHA_ATPase_ROK"/>
    <property type="match status" value="1"/>
</dbReference>
<dbReference type="STRING" id="336292.SAMN05660710_00393"/>
<dbReference type="AlphaFoldDB" id="A0A1G5C3U5"/>
<evidence type="ECO:0000313" key="2">
    <source>
        <dbReference type="Proteomes" id="UP000199502"/>
    </source>
</evidence>
<keyword evidence="1" id="KW-0418">Kinase</keyword>
<dbReference type="InterPro" id="IPR000600">
    <property type="entry name" value="ROK"/>
</dbReference>
<gene>
    <name evidence="1" type="ORF">SAMN05660710_00393</name>
</gene>
<keyword evidence="2" id="KW-1185">Reference proteome</keyword>
<dbReference type="Proteomes" id="UP000199502">
    <property type="component" value="Unassembled WGS sequence"/>
</dbReference>
<dbReference type="PANTHER" id="PTHR18964">
    <property type="entry name" value="ROK (REPRESSOR, ORF, KINASE) FAMILY"/>
    <property type="match status" value="1"/>
</dbReference>
<evidence type="ECO:0000313" key="1">
    <source>
        <dbReference type="EMBL" id="SCX97006.1"/>
    </source>
</evidence>
<dbReference type="GO" id="GO:0016301">
    <property type="term" value="F:kinase activity"/>
    <property type="evidence" value="ECO:0007669"/>
    <property type="project" value="UniProtKB-KW"/>
</dbReference>
<proteinExistence type="predicted"/>
<keyword evidence="1" id="KW-0808">Transferase</keyword>
<accession>A0A1G5C3U5</accession>
<dbReference type="InterPro" id="IPR036390">
    <property type="entry name" value="WH_DNA-bd_sf"/>
</dbReference>
<dbReference type="SUPFAM" id="SSF53067">
    <property type="entry name" value="Actin-like ATPase domain"/>
    <property type="match status" value="1"/>
</dbReference>
<dbReference type="Gene3D" id="1.10.10.10">
    <property type="entry name" value="Winged helix-like DNA-binding domain superfamily/Winged helix DNA-binding domain"/>
    <property type="match status" value="1"/>
</dbReference>
<dbReference type="EMBL" id="FMVT01000001">
    <property type="protein sequence ID" value="SCX97006.1"/>
    <property type="molecule type" value="Genomic_DNA"/>
</dbReference>
<name>A0A1G5C3U5_9RHOB</name>
<dbReference type="InterPro" id="IPR036388">
    <property type="entry name" value="WH-like_DNA-bd_sf"/>
</dbReference>
<dbReference type="InterPro" id="IPR043129">
    <property type="entry name" value="ATPase_NBD"/>
</dbReference>
<dbReference type="PANTHER" id="PTHR18964:SF169">
    <property type="entry name" value="N-ACETYLMANNOSAMINE KINASE"/>
    <property type="match status" value="1"/>
</dbReference>
<dbReference type="OrthoDB" id="49685at2"/>
<dbReference type="Pfam" id="PF13412">
    <property type="entry name" value="HTH_24"/>
    <property type="match status" value="1"/>
</dbReference>
<dbReference type="RefSeq" id="WP_090739813.1">
    <property type="nucleotide sequence ID" value="NZ_FMVT01000001.1"/>
</dbReference>
<protein>
    <submittedName>
        <fullName evidence="1">Sugar kinase of the NBD/HSP70 family, may contain an N-terminal HTH domain</fullName>
    </submittedName>
</protein>
<organism evidence="1 2">
    <name type="scientific">Paracoccus tibetensis</name>
    <dbReference type="NCBI Taxonomy" id="336292"/>
    <lineage>
        <taxon>Bacteria</taxon>
        <taxon>Pseudomonadati</taxon>
        <taxon>Pseudomonadota</taxon>
        <taxon>Alphaproteobacteria</taxon>
        <taxon>Rhodobacterales</taxon>
        <taxon>Paracoccaceae</taxon>
        <taxon>Paracoccus</taxon>
    </lineage>
</organism>
<dbReference type="Gene3D" id="3.30.420.40">
    <property type="match status" value="2"/>
</dbReference>
<dbReference type="SUPFAM" id="SSF46785">
    <property type="entry name" value="Winged helix' DNA-binding domain"/>
    <property type="match status" value="1"/>
</dbReference>
<sequence length="391" mass="41678">MPAKPQDSRGGRGIPRQGCSQNERLILSLIRRHGPMPRAVLALRTGLSAQAITNQTRRLIAAGLLDAGEVVRGKVGQPTTPLALSPDGALFLGLKIGRRLAELALVDFAGQIRLHRQEIHPYPAPGRIFDFARQGAQTILDGLPPAMRERVMGLGIATPYRLWDWGREMADWKGFDLAGRLADVLPFPVHLENDATTACGAELIFGRTDLPRDFIHIYVAHYAGGGLVLDGALRHGPTRNAGALGSMPVPGGRQLLDHAAIAALERRIGHALPPDDSGWSVPDEIERAWIAEAAEALAFAVLSSAALADLPLAVIDGAMPARTRTRLTEATARALAAMPAAGIDRPRVIQGSLGRTARLLGAAGLPLAHHFQPDGALDRSKAPLRLAEECA</sequence>
<reference evidence="1 2" key="1">
    <citation type="submission" date="2016-10" db="EMBL/GenBank/DDBJ databases">
        <authorList>
            <person name="de Groot N.N."/>
        </authorList>
    </citation>
    <scope>NUCLEOTIDE SEQUENCE [LARGE SCALE GENOMIC DNA]</scope>
    <source>
        <strain evidence="1 2">CGMCC 1.8925</strain>
    </source>
</reference>
<dbReference type="Pfam" id="PF00480">
    <property type="entry name" value="ROK"/>
    <property type="match status" value="1"/>
</dbReference>